<keyword evidence="1" id="KW-1015">Disulfide bond</keyword>
<dbReference type="PANTHER" id="PTHR24250:SF67">
    <property type="entry name" value="PEPTIDASE S1 DOMAIN-CONTAINING PROTEIN"/>
    <property type="match status" value="1"/>
</dbReference>
<accession>A0A915JSH0</accession>
<dbReference type="Gene3D" id="2.40.10.10">
    <property type="entry name" value="Trypsin-like serine proteases"/>
    <property type="match status" value="1"/>
</dbReference>
<dbReference type="InterPro" id="IPR009003">
    <property type="entry name" value="Peptidase_S1_PA"/>
</dbReference>
<proteinExistence type="predicted"/>
<reference evidence="4" key="1">
    <citation type="submission" date="2022-11" db="UniProtKB">
        <authorList>
            <consortium name="WormBaseParasite"/>
        </authorList>
    </citation>
    <scope>IDENTIFICATION</scope>
</reference>
<dbReference type="InterPro" id="IPR001254">
    <property type="entry name" value="Trypsin_dom"/>
</dbReference>
<dbReference type="GO" id="GO:0006508">
    <property type="term" value="P:proteolysis"/>
    <property type="evidence" value="ECO:0007669"/>
    <property type="project" value="InterPro"/>
</dbReference>
<dbReference type="SUPFAM" id="SSF50494">
    <property type="entry name" value="Trypsin-like serine proteases"/>
    <property type="match status" value="1"/>
</dbReference>
<evidence type="ECO:0000259" key="2">
    <source>
        <dbReference type="PROSITE" id="PS50240"/>
    </source>
</evidence>
<dbReference type="Pfam" id="PF00089">
    <property type="entry name" value="Trypsin"/>
    <property type="match status" value="1"/>
</dbReference>
<sequence>MGVGDYLYPSRGQVDRAAQHVFLHPDYDESPNRLLYDVALIKIDPPVQFSRTIAPIALPVSEYQAPNRYNCVTAGWHMTRKDGYAMSDTLVHHLRMIIEPNGMCQKKWDEQFDATSMICSNTMTEREASCYGDSGGPLACREGQVWTLFGVVSMGETRSRCINSTKPLLSSRVTSIISWVRQIQKEQE</sequence>
<evidence type="ECO:0000313" key="3">
    <source>
        <dbReference type="Proteomes" id="UP000887565"/>
    </source>
</evidence>
<dbReference type="PROSITE" id="PS00135">
    <property type="entry name" value="TRYPSIN_SER"/>
    <property type="match status" value="1"/>
</dbReference>
<dbReference type="WBParaSite" id="nRc.2.0.1.t29255-RA">
    <property type="protein sequence ID" value="nRc.2.0.1.t29255-RA"/>
    <property type="gene ID" value="nRc.2.0.1.g29255"/>
</dbReference>
<dbReference type="SMART" id="SM00020">
    <property type="entry name" value="Tryp_SPc"/>
    <property type="match status" value="1"/>
</dbReference>
<dbReference type="CDD" id="cd00190">
    <property type="entry name" value="Tryp_SPc"/>
    <property type="match status" value="1"/>
</dbReference>
<dbReference type="Proteomes" id="UP000887565">
    <property type="component" value="Unplaced"/>
</dbReference>
<dbReference type="InterPro" id="IPR033116">
    <property type="entry name" value="TRYPSIN_SER"/>
</dbReference>
<keyword evidence="3" id="KW-1185">Reference proteome</keyword>
<dbReference type="GO" id="GO:0004252">
    <property type="term" value="F:serine-type endopeptidase activity"/>
    <property type="evidence" value="ECO:0007669"/>
    <property type="project" value="InterPro"/>
</dbReference>
<dbReference type="InterPro" id="IPR043504">
    <property type="entry name" value="Peptidase_S1_PA_chymotrypsin"/>
</dbReference>
<dbReference type="OMA" id="HEDFNDY"/>
<evidence type="ECO:0000256" key="1">
    <source>
        <dbReference type="ARBA" id="ARBA00023157"/>
    </source>
</evidence>
<name>A0A915JSH0_ROMCU</name>
<dbReference type="PRINTS" id="PR00722">
    <property type="entry name" value="CHYMOTRYPSIN"/>
</dbReference>
<evidence type="ECO:0000313" key="4">
    <source>
        <dbReference type="WBParaSite" id="nRc.2.0.1.t29255-RA"/>
    </source>
</evidence>
<protein>
    <submittedName>
        <fullName evidence="4">Peptidase S1 domain-containing protein</fullName>
    </submittedName>
</protein>
<feature type="domain" description="Peptidase S1" evidence="2">
    <location>
        <begin position="1"/>
        <end position="185"/>
    </location>
</feature>
<organism evidence="3 4">
    <name type="scientific">Romanomermis culicivorax</name>
    <name type="common">Nematode worm</name>
    <dbReference type="NCBI Taxonomy" id="13658"/>
    <lineage>
        <taxon>Eukaryota</taxon>
        <taxon>Metazoa</taxon>
        <taxon>Ecdysozoa</taxon>
        <taxon>Nematoda</taxon>
        <taxon>Enoplea</taxon>
        <taxon>Dorylaimia</taxon>
        <taxon>Mermithida</taxon>
        <taxon>Mermithoidea</taxon>
        <taxon>Mermithidae</taxon>
        <taxon>Romanomermis</taxon>
    </lineage>
</organism>
<dbReference type="InterPro" id="IPR001314">
    <property type="entry name" value="Peptidase_S1A"/>
</dbReference>
<dbReference type="AlphaFoldDB" id="A0A915JSH0"/>
<dbReference type="PROSITE" id="PS50240">
    <property type="entry name" value="TRYPSIN_DOM"/>
    <property type="match status" value="1"/>
</dbReference>
<dbReference type="PANTHER" id="PTHR24250">
    <property type="entry name" value="CHYMOTRYPSIN-RELATED"/>
    <property type="match status" value="1"/>
</dbReference>